<accession>A0A2H3E028</accession>
<evidence type="ECO:0000313" key="2">
    <source>
        <dbReference type="EMBL" id="PBK93056.1"/>
    </source>
</evidence>
<dbReference type="InParanoid" id="A0A2H3E028"/>
<reference evidence="3" key="1">
    <citation type="journal article" date="2017" name="Nat. Ecol. Evol.">
        <title>Genome expansion and lineage-specific genetic innovations in the forest pathogenic fungi Armillaria.</title>
        <authorList>
            <person name="Sipos G."/>
            <person name="Prasanna A.N."/>
            <person name="Walter M.C."/>
            <person name="O'Connor E."/>
            <person name="Balint B."/>
            <person name="Krizsan K."/>
            <person name="Kiss B."/>
            <person name="Hess J."/>
            <person name="Varga T."/>
            <person name="Slot J."/>
            <person name="Riley R."/>
            <person name="Boka B."/>
            <person name="Rigling D."/>
            <person name="Barry K."/>
            <person name="Lee J."/>
            <person name="Mihaltcheva S."/>
            <person name="LaButti K."/>
            <person name="Lipzen A."/>
            <person name="Waldron R."/>
            <person name="Moloney N.M."/>
            <person name="Sperisen C."/>
            <person name="Kredics L."/>
            <person name="Vagvoelgyi C."/>
            <person name="Patrignani A."/>
            <person name="Fitzpatrick D."/>
            <person name="Nagy I."/>
            <person name="Doyle S."/>
            <person name="Anderson J.B."/>
            <person name="Grigoriev I.V."/>
            <person name="Gueldener U."/>
            <person name="Muensterkoetter M."/>
            <person name="Nagy L.G."/>
        </authorList>
    </citation>
    <scope>NUCLEOTIDE SEQUENCE [LARGE SCALE GENOMIC DNA]</scope>
    <source>
        <strain evidence="3">Ar21-2</strain>
    </source>
</reference>
<gene>
    <name evidence="2" type="ORF">ARMGADRAFT_1012738</name>
</gene>
<organism evidence="2 3">
    <name type="scientific">Armillaria gallica</name>
    <name type="common">Bulbous honey fungus</name>
    <name type="synonym">Armillaria bulbosa</name>
    <dbReference type="NCBI Taxonomy" id="47427"/>
    <lineage>
        <taxon>Eukaryota</taxon>
        <taxon>Fungi</taxon>
        <taxon>Dikarya</taxon>
        <taxon>Basidiomycota</taxon>
        <taxon>Agaricomycotina</taxon>
        <taxon>Agaricomycetes</taxon>
        <taxon>Agaricomycetidae</taxon>
        <taxon>Agaricales</taxon>
        <taxon>Marasmiineae</taxon>
        <taxon>Physalacriaceae</taxon>
        <taxon>Armillaria</taxon>
    </lineage>
</organism>
<proteinExistence type="predicted"/>
<name>A0A2H3E028_ARMGA</name>
<dbReference type="EMBL" id="KZ293657">
    <property type="protein sequence ID" value="PBK93056.1"/>
    <property type="molecule type" value="Genomic_DNA"/>
</dbReference>
<dbReference type="Proteomes" id="UP000217790">
    <property type="component" value="Unassembled WGS sequence"/>
</dbReference>
<protein>
    <submittedName>
        <fullName evidence="2">Uncharacterized protein</fullName>
    </submittedName>
</protein>
<evidence type="ECO:0000256" key="1">
    <source>
        <dbReference type="SAM" id="MobiDB-lite"/>
    </source>
</evidence>
<evidence type="ECO:0000313" key="3">
    <source>
        <dbReference type="Proteomes" id="UP000217790"/>
    </source>
</evidence>
<feature type="region of interest" description="Disordered" evidence="1">
    <location>
        <begin position="70"/>
        <end position="96"/>
    </location>
</feature>
<dbReference type="AlphaFoldDB" id="A0A2H3E028"/>
<sequence>MTAAPGMIVAIVGTAQDRLVVITMIDDGPRLQGKIMMIGGQQGTMITGEWVMMIAEYLIILNAVGTKKDATRRMTGTTTDPQDRRTVMEDGLVEDL</sequence>
<keyword evidence="3" id="KW-1185">Reference proteome</keyword>